<evidence type="ECO:0000313" key="2">
    <source>
        <dbReference type="Proteomes" id="UP001630127"/>
    </source>
</evidence>
<evidence type="ECO:0008006" key="3">
    <source>
        <dbReference type="Google" id="ProtNLM"/>
    </source>
</evidence>
<organism evidence="1 2">
    <name type="scientific">Cinchona calisaya</name>
    <dbReference type="NCBI Taxonomy" id="153742"/>
    <lineage>
        <taxon>Eukaryota</taxon>
        <taxon>Viridiplantae</taxon>
        <taxon>Streptophyta</taxon>
        <taxon>Embryophyta</taxon>
        <taxon>Tracheophyta</taxon>
        <taxon>Spermatophyta</taxon>
        <taxon>Magnoliopsida</taxon>
        <taxon>eudicotyledons</taxon>
        <taxon>Gunneridae</taxon>
        <taxon>Pentapetalae</taxon>
        <taxon>asterids</taxon>
        <taxon>lamiids</taxon>
        <taxon>Gentianales</taxon>
        <taxon>Rubiaceae</taxon>
        <taxon>Cinchonoideae</taxon>
        <taxon>Cinchoneae</taxon>
        <taxon>Cinchona</taxon>
    </lineage>
</organism>
<comment type="caution">
    <text evidence="1">The sequence shown here is derived from an EMBL/GenBank/DDBJ whole genome shotgun (WGS) entry which is preliminary data.</text>
</comment>
<dbReference type="EMBL" id="JBJUIK010000011">
    <property type="protein sequence ID" value="KAL3511987.1"/>
    <property type="molecule type" value="Genomic_DNA"/>
</dbReference>
<reference evidence="1 2" key="1">
    <citation type="submission" date="2024-11" db="EMBL/GenBank/DDBJ databases">
        <title>A near-complete genome assembly of Cinchona calisaya.</title>
        <authorList>
            <person name="Lian D.C."/>
            <person name="Zhao X.W."/>
            <person name="Wei L."/>
        </authorList>
    </citation>
    <scope>NUCLEOTIDE SEQUENCE [LARGE SCALE GENOMIC DNA]</scope>
    <source>
        <tissue evidence="1">Nenye</tissue>
    </source>
</reference>
<proteinExistence type="predicted"/>
<dbReference type="Proteomes" id="UP001630127">
    <property type="component" value="Unassembled WGS sequence"/>
</dbReference>
<sequence length="338" mass="38034">MAVVIRSGYDKMEANTSPTVLGVFCQPYPTPILHDKMALNDKVFSTRFHETSPEGKNLKDGTRDNLDFKVARAGFANPREMRRTLEIEIYSSSGKSWLVNSIVLDVPVQLDVPWRSAFAIGDVTFWTVIFPTPKPKNSHYFAGSKMLTGLLAHDCTESSSGMAAKLIKPPSNDVIDFSGIAYSQCFGSCDGKVVCSWCDHDFMQIWLLNDFRTSNQHEWMMIHSIHLVDISINPPEFRAYIGMAVAIRFGYDKMEANTSPIVLGVFCQPYPTPIFHNKMALNDKVFRTRFHETSPEGKHLKDGTWGVKFDPAQNFLDQGFFVVGSSCDFLLCLSRSSR</sequence>
<accession>A0ABD2Z0N4</accession>
<protein>
    <recommendedName>
        <fullName evidence="3">F-box protein</fullName>
    </recommendedName>
</protein>
<keyword evidence="2" id="KW-1185">Reference proteome</keyword>
<dbReference type="AlphaFoldDB" id="A0ABD2Z0N4"/>
<gene>
    <name evidence="1" type="ORF">ACH5RR_024704</name>
</gene>
<evidence type="ECO:0000313" key="1">
    <source>
        <dbReference type="EMBL" id="KAL3511987.1"/>
    </source>
</evidence>
<name>A0ABD2Z0N4_9GENT</name>